<dbReference type="Proteomes" id="UP000229278">
    <property type="component" value="Unassembled WGS sequence"/>
</dbReference>
<evidence type="ECO:0000256" key="6">
    <source>
        <dbReference type="ARBA" id="ARBA00023014"/>
    </source>
</evidence>
<feature type="region of interest" description="Disordered" evidence="10">
    <location>
        <begin position="59"/>
        <end position="84"/>
    </location>
</feature>
<name>A0A2G6PEE8_9GAMM</name>
<feature type="compositionally biased region" description="Basic and acidic residues" evidence="10">
    <location>
        <begin position="62"/>
        <end position="84"/>
    </location>
</feature>
<comment type="cofactor">
    <cofactor evidence="7">
        <name>[2Fe-2S] cluster</name>
        <dbReference type="ChEBI" id="CHEBI:190135"/>
    </cofactor>
</comment>
<dbReference type="Gene3D" id="1.10.10.1100">
    <property type="entry name" value="BFD-like [2Fe-2S]-binding domain"/>
    <property type="match status" value="1"/>
</dbReference>
<evidence type="ECO:0000256" key="1">
    <source>
        <dbReference type="ARBA" id="ARBA00022448"/>
    </source>
</evidence>
<keyword evidence="4" id="KW-0249">Electron transport</keyword>
<evidence type="ECO:0000313" key="12">
    <source>
        <dbReference type="EMBL" id="PIE82915.1"/>
    </source>
</evidence>
<dbReference type="AlphaFoldDB" id="A0A2G6PEE8"/>
<evidence type="ECO:0000256" key="7">
    <source>
        <dbReference type="ARBA" id="ARBA00034078"/>
    </source>
</evidence>
<keyword evidence="6" id="KW-0411">Iron-sulfur</keyword>
<dbReference type="GO" id="GO:0051537">
    <property type="term" value="F:2 iron, 2 sulfur cluster binding"/>
    <property type="evidence" value="ECO:0007669"/>
    <property type="project" value="UniProtKB-KW"/>
</dbReference>
<accession>A0A2G6PEE8</accession>
<sequence>MFLCICKSVTDREIRHMVDEGARTMGDLNIRFGIGNECGKCINDVNQYLDTCLAELNSTPEEAPRPSVETRPEQTKPVDTPPERDAWFAIDL</sequence>
<dbReference type="EMBL" id="PDTV01000010">
    <property type="protein sequence ID" value="PIE82915.1"/>
    <property type="molecule type" value="Genomic_DNA"/>
</dbReference>
<dbReference type="InterPro" id="IPR007419">
    <property type="entry name" value="BFD-like_2Fe2S-bd_dom"/>
</dbReference>
<dbReference type="Pfam" id="PF04324">
    <property type="entry name" value="Fer2_BFD"/>
    <property type="match status" value="1"/>
</dbReference>
<reference evidence="12 13" key="1">
    <citation type="submission" date="2017-10" db="EMBL/GenBank/DDBJ databases">
        <title>Novel microbial diversity and functional potential in the marine mammal oral microbiome.</title>
        <authorList>
            <person name="Dudek N.K."/>
            <person name="Sun C.L."/>
            <person name="Burstein D."/>
            <person name="Kantor R.S."/>
            <person name="Aliaga Goltsman D.S."/>
            <person name="Bik E.M."/>
            <person name="Thomas B.C."/>
            <person name="Banfield J.F."/>
            <person name="Relman D.A."/>
        </authorList>
    </citation>
    <scope>NUCLEOTIDE SEQUENCE [LARGE SCALE GENOMIC DNA]</scope>
    <source>
        <strain evidence="12">DOLJORAL78_50_517</strain>
    </source>
</reference>
<keyword evidence="2" id="KW-0001">2Fe-2S</keyword>
<comment type="similarity">
    <text evidence="9">Belongs to the Bfd family.</text>
</comment>
<evidence type="ECO:0000256" key="4">
    <source>
        <dbReference type="ARBA" id="ARBA00022982"/>
    </source>
</evidence>
<keyword evidence="3" id="KW-0479">Metal-binding</keyword>
<dbReference type="InterPro" id="IPR052371">
    <property type="entry name" value="BFD-associated_ferredoxin"/>
</dbReference>
<feature type="domain" description="BFD-like [2Fe-2S]-binding" evidence="11">
    <location>
        <begin position="3"/>
        <end position="50"/>
    </location>
</feature>
<keyword evidence="1" id="KW-0813">Transport</keyword>
<organism evidence="12 13">
    <name type="scientific">Candidatus Contendibacter odensensis</name>
    <dbReference type="NCBI Taxonomy" id="1400860"/>
    <lineage>
        <taxon>Bacteria</taxon>
        <taxon>Pseudomonadati</taxon>
        <taxon>Pseudomonadota</taxon>
        <taxon>Gammaproteobacteria</taxon>
        <taxon>Candidatus Competibacteraceae</taxon>
        <taxon>Candidatus Contendibacter</taxon>
    </lineage>
</organism>
<evidence type="ECO:0000256" key="2">
    <source>
        <dbReference type="ARBA" id="ARBA00022714"/>
    </source>
</evidence>
<comment type="caution">
    <text evidence="12">The sequence shown here is derived from an EMBL/GenBank/DDBJ whole genome shotgun (WGS) entry which is preliminary data.</text>
</comment>
<evidence type="ECO:0000256" key="8">
    <source>
        <dbReference type="ARBA" id="ARBA00039386"/>
    </source>
</evidence>
<evidence type="ECO:0000313" key="13">
    <source>
        <dbReference type="Proteomes" id="UP000229278"/>
    </source>
</evidence>
<dbReference type="InterPro" id="IPR041854">
    <property type="entry name" value="BFD-like_2Fe2S-bd_dom_sf"/>
</dbReference>
<dbReference type="PANTHER" id="PTHR37424:SF1">
    <property type="entry name" value="BACTERIOFERRITIN-ASSOCIATED FERREDOXIN"/>
    <property type="match status" value="1"/>
</dbReference>
<evidence type="ECO:0000256" key="9">
    <source>
        <dbReference type="ARBA" id="ARBA00046332"/>
    </source>
</evidence>
<evidence type="ECO:0000259" key="11">
    <source>
        <dbReference type="Pfam" id="PF04324"/>
    </source>
</evidence>
<protein>
    <recommendedName>
        <fullName evidence="8">Bacterioferritin-associated ferredoxin</fullName>
    </recommendedName>
</protein>
<evidence type="ECO:0000256" key="5">
    <source>
        <dbReference type="ARBA" id="ARBA00023004"/>
    </source>
</evidence>
<dbReference type="PANTHER" id="PTHR37424">
    <property type="entry name" value="BACTERIOFERRITIN-ASSOCIATED FERREDOXIN"/>
    <property type="match status" value="1"/>
</dbReference>
<proteinExistence type="inferred from homology"/>
<gene>
    <name evidence="12" type="ORF">CSA09_04300</name>
</gene>
<keyword evidence="5" id="KW-0408">Iron</keyword>
<evidence type="ECO:0000256" key="3">
    <source>
        <dbReference type="ARBA" id="ARBA00022723"/>
    </source>
</evidence>
<evidence type="ECO:0000256" key="10">
    <source>
        <dbReference type="SAM" id="MobiDB-lite"/>
    </source>
</evidence>
<dbReference type="GO" id="GO:0046872">
    <property type="term" value="F:metal ion binding"/>
    <property type="evidence" value="ECO:0007669"/>
    <property type="project" value="UniProtKB-KW"/>
</dbReference>